<dbReference type="Gene3D" id="1.10.287.110">
    <property type="entry name" value="DnaJ domain"/>
    <property type="match status" value="1"/>
</dbReference>
<organism evidence="3 4">
    <name type="scientific">Ramlibacter agri</name>
    <dbReference type="NCBI Taxonomy" id="2728837"/>
    <lineage>
        <taxon>Bacteria</taxon>
        <taxon>Pseudomonadati</taxon>
        <taxon>Pseudomonadota</taxon>
        <taxon>Betaproteobacteria</taxon>
        <taxon>Burkholderiales</taxon>
        <taxon>Comamonadaceae</taxon>
        <taxon>Ramlibacter</taxon>
    </lineage>
</organism>
<dbReference type="EMBL" id="JABBFX010000001">
    <property type="protein sequence ID" value="NML44505.1"/>
    <property type="molecule type" value="Genomic_DNA"/>
</dbReference>
<name>A0A848H129_9BURK</name>
<dbReference type="AlphaFoldDB" id="A0A848H129"/>
<evidence type="ECO:0000313" key="3">
    <source>
        <dbReference type="EMBL" id="NML44505.1"/>
    </source>
</evidence>
<comment type="caution">
    <text evidence="3">The sequence shown here is derived from an EMBL/GenBank/DDBJ whole genome shotgun (WGS) entry which is preliminary data.</text>
</comment>
<evidence type="ECO:0000256" key="2">
    <source>
        <dbReference type="SAM" id="MobiDB-lite"/>
    </source>
</evidence>
<keyword evidence="1" id="KW-0175">Coiled coil</keyword>
<proteinExistence type="predicted"/>
<protein>
    <submittedName>
        <fullName evidence="3">J domain-containing protein</fullName>
    </submittedName>
</protein>
<dbReference type="InterPro" id="IPR036869">
    <property type="entry name" value="J_dom_sf"/>
</dbReference>
<dbReference type="RefSeq" id="WP_169418627.1">
    <property type="nucleotide sequence ID" value="NZ_JABBFX010000001.1"/>
</dbReference>
<reference evidence="3 4" key="1">
    <citation type="submission" date="2020-04" db="EMBL/GenBank/DDBJ databases">
        <title>Ramlibacter sp. G-1-2-2 isolated from soil.</title>
        <authorList>
            <person name="Dahal R.H."/>
        </authorList>
    </citation>
    <scope>NUCLEOTIDE SEQUENCE [LARGE SCALE GENOMIC DNA]</scope>
    <source>
        <strain evidence="3 4">G-1-2-2</strain>
    </source>
</reference>
<accession>A0A848H129</accession>
<keyword evidence="4" id="KW-1185">Reference proteome</keyword>
<evidence type="ECO:0000256" key="1">
    <source>
        <dbReference type="SAM" id="Coils"/>
    </source>
</evidence>
<sequence length="331" mass="37478">MVSAFQSLRIHPDAGDPELAQQQSRFNTLVEDVAQWRAALAEWKERIERYHQSVEPVRRELHAAWREWVFALDHASLQPGLSRAEREQLDEMVRETAAALLQWDDDAGIAAVLARHAEEPSPAPSKQETAAEALLEDLVQDWEQQAAAAAAQREARAAQRRAASVQKRRQQEEQAVSQSLRDVYRRLASALHPDREPDAQQRARKTALMQQANQAYADENLLALLELQLQAEQIDAAHLASVDRRRLQHYVTVLQEQLADLQAETQRLESEFRAATGLAAGRGLQPRKADRMITSEANRLRGELQQLRLQTRALADEGELTAWLRAVRQKG</sequence>
<evidence type="ECO:0000313" key="4">
    <source>
        <dbReference type="Proteomes" id="UP000541185"/>
    </source>
</evidence>
<feature type="coiled-coil region" evidence="1">
    <location>
        <begin position="244"/>
        <end position="317"/>
    </location>
</feature>
<feature type="region of interest" description="Disordered" evidence="2">
    <location>
        <begin position="150"/>
        <end position="178"/>
    </location>
</feature>
<gene>
    <name evidence="3" type="ORF">HHL11_12135</name>
</gene>
<dbReference type="Proteomes" id="UP000541185">
    <property type="component" value="Unassembled WGS sequence"/>
</dbReference>